<evidence type="ECO:0000313" key="6">
    <source>
        <dbReference type="Proteomes" id="UP000239706"/>
    </source>
</evidence>
<dbReference type="InterPro" id="IPR028082">
    <property type="entry name" value="Peripla_BP_I"/>
</dbReference>
<dbReference type="InterPro" id="IPR010982">
    <property type="entry name" value="Lambda_DNA-bd_dom_sf"/>
</dbReference>
<protein>
    <submittedName>
        <fullName evidence="5">Catabolite control protein A</fullName>
    </submittedName>
</protein>
<keyword evidence="2" id="KW-0238">DNA-binding</keyword>
<comment type="caution">
    <text evidence="5">The sequence shown here is derived from an EMBL/GenBank/DDBJ whole genome shotgun (WGS) entry which is preliminary data.</text>
</comment>
<dbReference type="InterPro" id="IPR046335">
    <property type="entry name" value="LacI/GalR-like_sensor"/>
</dbReference>
<dbReference type="Gene3D" id="1.10.260.40">
    <property type="entry name" value="lambda repressor-like DNA-binding domains"/>
    <property type="match status" value="1"/>
</dbReference>
<dbReference type="CDD" id="cd06267">
    <property type="entry name" value="PBP1_LacI_sugar_binding-like"/>
    <property type="match status" value="1"/>
</dbReference>
<dbReference type="CDD" id="cd01392">
    <property type="entry name" value="HTH_LacI"/>
    <property type="match status" value="1"/>
</dbReference>
<evidence type="ECO:0000256" key="2">
    <source>
        <dbReference type="ARBA" id="ARBA00023125"/>
    </source>
</evidence>
<gene>
    <name evidence="5" type="primary">ccpA_1</name>
    <name evidence="5" type="ORF">CLLI_08140</name>
</gene>
<dbReference type="EMBL" id="PVXO01000027">
    <property type="protein sequence ID" value="PRR79334.1"/>
    <property type="molecule type" value="Genomic_DNA"/>
</dbReference>
<evidence type="ECO:0000259" key="4">
    <source>
        <dbReference type="PROSITE" id="PS50932"/>
    </source>
</evidence>
<dbReference type="Gene3D" id="3.40.50.2300">
    <property type="match status" value="2"/>
</dbReference>
<reference evidence="5 6" key="1">
    <citation type="submission" date="2018-03" db="EMBL/GenBank/DDBJ databases">
        <title>Genome sequence of Clostridium liquoris DSM 100320.</title>
        <authorList>
            <person name="Poehlein A."/>
            <person name="Daniel R."/>
        </authorList>
    </citation>
    <scope>NUCLEOTIDE SEQUENCE [LARGE SCALE GENOMIC DNA]</scope>
    <source>
        <strain evidence="5 6">DSM 100320</strain>
    </source>
</reference>
<evidence type="ECO:0000256" key="3">
    <source>
        <dbReference type="ARBA" id="ARBA00023163"/>
    </source>
</evidence>
<dbReference type="RefSeq" id="WP_106062975.1">
    <property type="nucleotide sequence ID" value="NZ_PVXO01000027.1"/>
</dbReference>
<dbReference type="PROSITE" id="PS50932">
    <property type="entry name" value="HTH_LACI_2"/>
    <property type="match status" value="1"/>
</dbReference>
<keyword evidence="1" id="KW-0805">Transcription regulation</keyword>
<feature type="domain" description="HTH lacI-type" evidence="4">
    <location>
        <begin position="3"/>
        <end position="57"/>
    </location>
</feature>
<dbReference type="Pfam" id="PF00356">
    <property type="entry name" value="LacI"/>
    <property type="match status" value="1"/>
</dbReference>
<sequence>MKVTIEDVAKESGFSITTVSRVINNNYPVKDETRKRVEEVIDKLNFHPNILARGLINQRTDTVGIIVPSNTNLFFPIVVKGIDSVLRKKGYTIYLCDSDNNEEEEIRYAKSLLSRVVDGIIVIDPQTSNMKNGFYEGISKEVPLVCINGYNEGIDCNFVLNNEETGAIEAMEYLISLGHRKIAFVRGEKSYSYDLKERVYNEVLDKHHYGEYKKVINVGYGNKYNTVDTTMETVEDVLNNDNHPTAFFACNDIMALGVLNACKRAELNVPGDISVVGFDNIIISNLTEPKITTVDQNMYELGENAAQMLLKHIDKHTGKSERIVLNTKLIIRDSCKKIT</sequence>
<dbReference type="GO" id="GO:0003700">
    <property type="term" value="F:DNA-binding transcription factor activity"/>
    <property type="evidence" value="ECO:0007669"/>
    <property type="project" value="TreeGrafter"/>
</dbReference>
<dbReference type="PANTHER" id="PTHR30146">
    <property type="entry name" value="LACI-RELATED TRANSCRIPTIONAL REPRESSOR"/>
    <property type="match status" value="1"/>
</dbReference>
<dbReference type="InterPro" id="IPR000843">
    <property type="entry name" value="HTH_LacI"/>
</dbReference>
<organism evidence="5 6">
    <name type="scientific">Clostridium liquoris</name>
    <dbReference type="NCBI Taxonomy" id="1289519"/>
    <lineage>
        <taxon>Bacteria</taxon>
        <taxon>Bacillati</taxon>
        <taxon>Bacillota</taxon>
        <taxon>Clostridia</taxon>
        <taxon>Eubacteriales</taxon>
        <taxon>Clostridiaceae</taxon>
        <taxon>Clostridium</taxon>
    </lineage>
</organism>
<dbReference type="OrthoDB" id="9789891at2"/>
<dbReference type="SMART" id="SM00354">
    <property type="entry name" value="HTH_LACI"/>
    <property type="match status" value="1"/>
</dbReference>
<dbReference type="SUPFAM" id="SSF53822">
    <property type="entry name" value="Periplasmic binding protein-like I"/>
    <property type="match status" value="1"/>
</dbReference>
<dbReference type="Proteomes" id="UP000239706">
    <property type="component" value="Unassembled WGS sequence"/>
</dbReference>
<dbReference type="Pfam" id="PF13377">
    <property type="entry name" value="Peripla_BP_3"/>
    <property type="match status" value="1"/>
</dbReference>
<dbReference type="PANTHER" id="PTHR30146:SF109">
    <property type="entry name" value="HTH-TYPE TRANSCRIPTIONAL REGULATOR GALS"/>
    <property type="match status" value="1"/>
</dbReference>
<dbReference type="GO" id="GO:0000976">
    <property type="term" value="F:transcription cis-regulatory region binding"/>
    <property type="evidence" value="ECO:0007669"/>
    <property type="project" value="TreeGrafter"/>
</dbReference>
<evidence type="ECO:0000313" key="5">
    <source>
        <dbReference type="EMBL" id="PRR79334.1"/>
    </source>
</evidence>
<dbReference type="AlphaFoldDB" id="A0A2T0B613"/>
<evidence type="ECO:0000256" key="1">
    <source>
        <dbReference type="ARBA" id="ARBA00023015"/>
    </source>
</evidence>
<keyword evidence="3" id="KW-0804">Transcription</keyword>
<name>A0A2T0B613_9CLOT</name>
<proteinExistence type="predicted"/>
<dbReference type="SUPFAM" id="SSF47413">
    <property type="entry name" value="lambda repressor-like DNA-binding domains"/>
    <property type="match status" value="1"/>
</dbReference>
<accession>A0A2T0B613</accession>
<keyword evidence="6" id="KW-1185">Reference proteome</keyword>